<organism evidence="9 10">
    <name type="scientific">Staphylococcus warneri</name>
    <dbReference type="NCBI Taxonomy" id="1292"/>
    <lineage>
        <taxon>Bacteria</taxon>
        <taxon>Bacillati</taxon>
        <taxon>Bacillota</taxon>
        <taxon>Bacilli</taxon>
        <taxon>Bacillales</taxon>
        <taxon>Staphylococcaceae</taxon>
        <taxon>Staphylococcus</taxon>
    </lineage>
</organism>
<keyword evidence="7" id="KW-0198">Cysteine biosynthesis</keyword>
<evidence type="ECO:0000256" key="1">
    <source>
        <dbReference type="ARBA" id="ARBA00001933"/>
    </source>
</evidence>
<comment type="cofactor">
    <cofactor evidence="1">
        <name>pyridoxal 5'-phosphate</name>
        <dbReference type="ChEBI" id="CHEBI:597326"/>
    </cofactor>
</comment>
<evidence type="ECO:0000256" key="6">
    <source>
        <dbReference type="ARBA" id="ARBA00022898"/>
    </source>
</evidence>
<evidence type="ECO:0000256" key="3">
    <source>
        <dbReference type="ARBA" id="ARBA00011738"/>
    </source>
</evidence>
<dbReference type="InterPro" id="IPR001216">
    <property type="entry name" value="P-phosphate_BS"/>
</dbReference>
<dbReference type="InterPro" id="IPR001926">
    <property type="entry name" value="TrpB-like_PALP"/>
</dbReference>
<evidence type="ECO:0000313" key="9">
    <source>
        <dbReference type="EMBL" id="PTI51428.1"/>
    </source>
</evidence>
<dbReference type="EMBL" id="PZEV01000013">
    <property type="protein sequence ID" value="PTI51428.1"/>
    <property type="molecule type" value="Genomic_DNA"/>
</dbReference>
<dbReference type="STRING" id="1194526.A284_11090"/>
<proteinExistence type="inferred from homology"/>
<evidence type="ECO:0000256" key="7">
    <source>
        <dbReference type="ARBA" id="ARBA00023192"/>
    </source>
</evidence>
<dbReference type="CDD" id="cd01561">
    <property type="entry name" value="CBS_like"/>
    <property type="match status" value="1"/>
</dbReference>
<dbReference type="AlphaFoldDB" id="A0A2T4Q197"/>
<gene>
    <name evidence="9" type="ORF">BU085_05400</name>
</gene>
<evidence type="ECO:0000256" key="5">
    <source>
        <dbReference type="ARBA" id="ARBA00022679"/>
    </source>
</evidence>
<comment type="subunit">
    <text evidence="3">Homodimer.</text>
</comment>
<evidence type="ECO:0000259" key="8">
    <source>
        <dbReference type="Pfam" id="PF00291"/>
    </source>
</evidence>
<dbReference type="Proteomes" id="UP000240717">
    <property type="component" value="Unassembled WGS sequence"/>
</dbReference>
<name>A0A2T4Q197_STAWA</name>
<comment type="caution">
    <text evidence="9">The sequence shown here is derived from an EMBL/GenBank/DDBJ whole genome shotgun (WGS) entry which is preliminary data.</text>
</comment>
<dbReference type="FunFam" id="3.40.50.1100:FF:000016">
    <property type="entry name" value="Cysteine synthase A"/>
    <property type="match status" value="1"/>
</dbReference>
<dbReference type="PANTHER" id="PTHR10314">
    <property type="entry name" value="CYSTATHIONINE BETA-SYNTHASE"/>
    <property type="match status" value="1"/>
</dbReference>
<dbReference type="GO" id="GO:0006535">
    <property type="term" value="P:cysteine biosynthetic process from serine"/>
    <property type="evidence" value="ECO:0007669"/>
    <property type="project" value="InterPro"/>
</dbReference>
<dbReference type="PROSITE" id="PS00901">
    <property type="entry name" value="CYS_SYNTHASE"/>
    <property type="match status" value="1"/>
</dbReference>
<evidence type="ECO:0000256" key="2">
    <source>
        <dbReference type="ARBA" id="ARBA00007103"/>
    </source>
</evidence>
<reference evidence="9 10" key="1">
    <citation type="journal article" date="2016" name="Front. Microbiol.">
        <title>Comprehensive Phylogenetic Analysis of Bovine Non-aureus Staphylococci Species Based on Whole-Genome Sequencing.</title>
        <authorList>
            <person name="Naushad S."/>
            <person name="Barkema H.W."/>
            <person name="Luby C."/>
            <person name="Condas L.A."/>
            <person name="Nobrega D.B."/>
            <person name="Carson D.A."/>
            <person name="De Buck J."/>
        </authorList>
    </citation>
    <scope>NUCLEOTIDE SEQUENCE [LARGE SCALE GENOMIC DNA]</scope>
    <source>
        <strain evidence="9 10">SNUC 2993</strain>
    </source>
</reference>
<keyword evidence="5" id="KW-0808">Transferase</keyword>
<dbReference type="Gene3D" id="3.40.50.1100">
    <property type="match status" value="2"/>
</dbReference>
<dbReference type="SUPFAM" id="SSF53686">
    <property type="entry name" value="Tryptophan synthase beta subunit-like PLP-dependent enzymes"/>
    <property type="match status" value="1"/>
</dbReference>
<protein>
    <submittedName>
        <fullName evidence="9">Cysteine synthase</fullName>
    </submittedName>
</protein>
<keyword evidence="6" id="KW-0663">Pyridoxal phosphate</keyword>
<comment type="similarity">
    <text evidence="2">Belongs to the cysteine synthase/cystathionine beta-synthase family.</text>
</comment>
<dbReference type="InterPro" id="IPR050214">
    <property type="entry name" value="Cys_Synth/Cystath_Beta-Synth"/>
</dbReference>
<dbReference type="GO" id="GO:0016765">
    <property type="term" value="F:transferase activity, transferring alkyl or aryl (other than methyl) groups"/>
    <property type="evidence" value="ECO:0007669"/>
    <property type="project" value="UniProtKB-ARBA"/>
</dbReference>
<sequence>MIAYDLIGETPLVLLESFSDEDVKIYAKLEQFNPGGSVKDRLGKYLVEQAIEEGRLHRGDTIVEATAGNTGIGLAIAANRYQLNCVIFAPEGFSEEKISIMRALGADVKRTVKAEGMIGAQQVARQYAEDTQSIYMNQFETTHNPDAYTHTLGKALTDELNHIDYFVAGAGSGGTFTGVARHLQPLGVKNYIVEPEGSILNGGPSHAHATEGIGSEKWPSFLEKSLVEGIFTISDQHAFDNVKAIAKQEGLLVGSSSGAALQGALELKKQIDKGIIVTIFPDGSDRYMSKQIFSYKENENNE</sequence>
<accession>A0A2T4Q197</accession>
<dbReference type="InterPro" id="IPR036052">
    <property type="entry name" value="TrpB-like_PALP_sf"/>
</dbReference>
<keyword evidence="4" id="KW-0028">Amino-acid biosynthesis</keyword>
<evidence type="ECO:0000313" key="10">
    <source>
        <dbReference type="Proteomes" id="UP000240717"/>
    </source>
</evidence>
<feature type="domain" description="Tryptophan synthase beta chain-like PALP" evidence="8">
    <location>
        <begin position="5"/>
        <end position="282"/>
    </location>
</feature>
<dbReference type="RefSeq" id="WP_107532983.1">
    <property type="nucleotide sequence ID" value="NZ_JBLGEG010000003.1"/>
</dbReference>
<dbReference type="Pfam" id="PF00291">
    <property type="entry name" value="PALP"/>
    <property type="match status" value="1"/>
</dbReference>
<evidence type="ECO:0000256" key="4">
    <source>
        <dbReference type="ARBA" id="ARBA00022605"/>
    </source>
</evidence>